<evidence type="ECO:0000313" key="1">
    <source>
        <dbReference type="EMBL" id="AUB31733.1"/>
    </source>
</evidence>
<keyword evidence="2" id="KW-1185">Reference proteome</keyword>
<organism evidence="1 2">
    <name type="scientific">Spiroplasma floricola 23-6</name>
    <dbReference type="NCBI Taxonomy" id="1336749"/>
    <lineage>
        <taxon>Bacteria</taxon>
        <taxon>Bacillati</taxon>
        <taxon>Mycoplasmatota</taxon>
        <taxon>Mollicutes</taxon>
        <taxon>Entomoplasmatales</taxon>
        <taxon>Spiroplasmataceae</taxon>
        <taxon>Spiroplasma</taxon>
    </lineage>
</organism>
<dbReference type="AlphaFoldDB" id="A0A2K8SE85"/>
<evidence type="ECO:0000313" key="2">
    <source>
        <dbReference type="Proteomes" id="UP000231823"/>
    </source>
</evidence>
<gene>
    <name evidence="1" type="ORF">SFLOR_v1c06850</name>
</gene>
<name>A0A2K8SE85_9MOLU</name>
<dbReference type="EMBL" id="CP025057">
    <property type="protein sequence ID" value="AUB31733.1"/>
    <property type="molecule type" value="Genomic_DNA"/>
</dbReference>
<dbReference type="KEGG" id="sfz:SFLOR_v1c06850"/>
<protein>
    <submittedName>
        <fullName evidence="1">Uncharacterized protein</fullName>
    </submittedName>
</protein>
<dbReference type="Proteomes" id="UP000231823">
    <property type="component" value="Chromosome"/>
</dbReference>
<reference evidence="1 2" key="1">
    <citation type="submission" date="2017-12" db="EMBL/GenBank/DDBJ databases">
        <title>Complete genome sequence of Spiroplasma floricola 23-6 (ATCC 29989).</title>
        <authorList>
            <person name="Tsai Y.-M."/>
            <person name="Wu P.-S."/>
            <person name="Lo W.-S."/>
            <person name="Kuo C.-H."/>
        </authorList>
    </citation>
    <scope>NUCLEOTIDE SEQUENCE [LARGE SCALE GENOMIC DNA]</scope>
    <source>
        <strain evidence="1 2">23-6</strain>
    </source>
</reference>
<proteinExistence type="predicted"/>
<dbReference type="RefSeq" id="WP_100916711.1">
    <property type="nucleotide sequence ID" value="NZ_CP025057.1"/>
</dbReference>
<sequence>MKNRNEEKFFFDRKFPDLLEENYLTIRKEDGVVKILTDHIVSVNIKSQTQVFIKLTNNEEYKLDEKLSKKVANGLGFFD</sequence>
<accession>A0A2K8SE85</accession>